<dbReference type="InterPro" id="IPR003594">
    <property type="entry name" value="HATPase_dom"/>
</dbReference>
<dbReference type="Proteomes" id="UP000001208">
    <property type="component" value="Chromosome"/>
</dbReference>
<dbReference type="InterPro" id="IPR003661">
    <property type="entry name" value="HisK_dim/P_dom"/>
</dbReference>
<feature type="transmembrane region" description="Helical" evidence="4">
    <location>
        <begin position="20"/>
        <end position="41"/>
    </location>
</feature>
<protein>
    <recommendedName>
        <fullName evidence="2">histidine kinase</fullName>
        <ecNumber evidence="2">2.7.13.3</ecNumber>
    </recommendedName>
</protein>
<sequence>MSENGKQKSEGQLFSKYTELIIYGVLFLLLVAAVFVVNINLAGSSRKDTEQVFCATKQQEYWQKAYRNLLTTQTTLVELTALKEEIGFYDTTLAIQIKPMLDPNALSLLSDKLSARDSLLSAKVEQIAEKLRLIDTTFASYRKAVLIFDKSIEVLINGGELKINNQVYEIDQVIDERARQFIQAISSTWATYRKNLFKFIDQKEHRLPDENLLISAVDFSITKDEFIQSNNRNFIVALGELATERVDSLLLIQVGALVLSILVFSAMAVRLTISLRSQDKLLHESQTQLIQSEKMASLGQMVAGLAHEMNTPLGFVRNNIEIIGENERDFLSALEKSKKILNHLVNGKYENLKKDIPEAVEIIKNIDKVGLIDENKTMLDSSLQGLDRIQELIVNLKNFSRLDQTADQLANINECLDSTLVVAHHLLKRHVTVTKEYSQIPEILCAPAQLNQVFLNLISNAAHATEEKGEGKLLIKTWAEKDYLVVQIADNGKGIPQDVINKIFDPFFTTKPIGKGTGLGLSISKKIIEEGHSGKIEVKTKVGTGTDFYIRLPLRTHAEASSEQVFQSTDMVLK</sequence>
<dbReference type="STRING" id="517418.Ctha_0728"/>
<dbReference type="InterPro" id="IPR036097">
    <property type="entry name" value="HisK_dim/P_sf"/>
</dbReference>
<dbReference type="SMART" id="SM00387">
    <property type="entry name" value="HATPase_c"/>
    <property type="match status" value="1"/>
</dbReference>
<evidence type="ECO:0000259" key="5">
    <source>
        <dbReference type="PROSITE" id="PS50109"/>
    </source>
</evidence>
<evidence type="ECO:0000256" key="4">
    <source>
        <dbReference type="SAM" id="Phobius"/>
    </source>
</evidence>
<dbReference type="eggNOG" id="COG4191">
    <property type="taxonomic scope" value="Bacteria"/>
</dbReference>
<keyword evidence="6" id="KW-0808">Transferase</keyword>
<keyword evidence="3" id="KW-0597">Phosphoprotein</keyword>
<dbReference type="SUPFAM" id="SSF55874">
    <property type="entry name" value="ATPase domain of HSP90 chaperone/DNA topoisomerase II/histidine kinase"/>
    <property type="match status" value="1"/>
</dbReference>
<dbReference type="PROSITE" id="PS50109">
    <property type="entry name" value="HIS_KIN"/>
    <property type="match status" value="1"/>
</dbReference>
<dbReference type="PRINTS" id="PR00344">
    <property type="entry name" value="BCTRLSENSOR"/>
</dbReference>
<dbReference type="PANTHER" id="PTHR43065">
    <property type="entry name" value="SENSOR HISTIDINE KINASE"/>
    <property type="match status" value="1"/>
</dbReference>
<organism evidence="6 7">
    <name type="scientific">Chloroherpeton thalassium (strain ATCC 35110 / GB-78)</name>
    <dbReference type="NCBI Taxonomy" id="517418"/>
    <lineage>
        <taxon>Bacteria</taxon>
        <taxon>Pseudomonadati</taxon>
        <taxon>Chlorobiota</taxon>
        <taxon>Chlorobiia</taxon>
        <taxon>Chlorobiales</taxon>
        <taxon>Chloroherpetonaceae</taxon>
        <taxon>Chloroherpeton</taxon>
    </lineage>
</organism>
<dbReference type="SMART" id="SM00388">
    <property type="entry name" value="HisKA"/>
    <property type="match status" value="1"/>
</dbReference>
<dbReference type="HOGENOM" id="CLU_000445_114_39_10"/>
<comment type="catalytic activity">
    <reaction evidence="1">
        <text>ATP + protein L-histidine = ADP + protein N-phospho-L-histidine.</text>
        <dbReference type="EC" id="2.7.13.3"/>
    </reaction>
</comment>
<evidence type="ECO:0000256" key="2">
    <source>
        <dbReference type="ARBA" id="ARBA00012438"/>
    </source>
</evidence>
<evidence type="ECO:0000313" key="6">
    <source>
        <dbReference type="EMBL" id="ACF13197.1"/>
    </source>
</evidence>
<evidence type="ECO:0000313" key="7">
    <source>
        <dbReference type="Proteomes" id="UP000001208"/>
    </source>
</evidence>
<keyword evidence="4" id="KW-1133">Transmembrane helix</keyword>
<dbReference type="KEGG" id="cts:Ctha_0728"/>
<dbReference type="RefSeq" id="WP_012499281.1">
    <property type="nucleotide sequence ID" value="NC_011026.1"/>
</dbReference>
<dbReference type="SUPFAM" id="SSF47384">
    <property type="entry name" value="Homodimeric domain of signal transducing histidine kinase"/>
    <property type="match status" value="1"/>
</dbReference>
<dbReference type="InterPro" id="IPR036890">
    <property type="entry name" value="HATPase_C_sf"/>
</dbReference>
<dbReference type="Pfam" id="PF02518">
    <property type="entry name" value="HATPase_c"/>
    <property type="match status" value="1"/>
</dbReference>
<dbReference type="GO" id="GO:0000155">
    <property type="term" value="F:phosphorelay sensor kinase activity"/>
    <property type="evidence" value="ECO:0007669"/>
    <property type="project" value="InterPro"/>
</dbReference>
<gene>
    <name evidence="6" type="ordered locus">Ctha_0728</name>
</gene>
<dbReference type="OrthoDB" id="9783713at2"/>
<dbReference type="PANTHER" id="PTHR43065:SF50">
    <property type="entry name" value="HISTIDINE KINASE"/>
    <property type="match status" value="1"/>
</dbReference>
<keyword evidence="6" id="KW-0418">Kinase</keyword>
<dbReference type="InterPro" id="IPR005467">
    <property type="entry name" value="His_kinase_dom"/>
</dbReference>
<evidence type="ECO:0000256" key="3">
    <source>
        <dbReference type="ARBA" id="ARBA00022553"/>
    </source>
</evidence>
<evidence type="ECO:0000256" key="1">
    <source>
        <dbReference type="ARBA" id="ARBA00000085"/>
    </source>
</evidence>
<keyword evidence="7" id="KW-1185">Reference proteome</keyword>
<keyword evidence="4" id="KW-0472">Membrane</keyword>
<feature type="transmembrane region" description="Helical" evidence="4">
    <location>
        <begin position="249"/>
        <end position="269"/>
    </location>
</feature>
<dbReference type="InterPro" id="IPR004358">
    <property type="entry name" value="Sig_transdc_His_kin-like_C"/>
</dbReference>
<dbReference type="Gene3D" id="1.10.287.130">
    <property type="match status" value="1"/>
</dbReference>
<dbReference type="AlphaFoldDB" id="B3QW84"/>
<reference evidence="6 7" key="1">
    <citation type="submission" date="2008-06" db="EMBL/GenBank/DDBJ databases">
        <title>Complete sequence of Chloroherpeton thalassium ATCC 35110.</title>
        <authorList>
            <consortium name="US DOE Joint Genome Institute"/>
            <person name="Lucas S."/>
            <person name="Copeland A."/>
            <person name="Lapidus A."/>
            <person name="Glavina del Rio T."/>
            <person name="Dalin E."/>
            <person name="Tice H."/>
            <person name="Bruce D."/>
            <person name="Goodwin L."/>
            <person name="Pitluck S."/>
            <person name="Schmutz J."/>
            <person name="Larimer F."/>
            <person name="Land M."/>
            <person name="Hauser L."/>
            <person name="Kyrpides N."/>
            <person name="Mikhailova N."/>
            <person name="Liu Z."/>
            <person name="Li T."/>
            <person name="Zhao F."/>
            <person name="Overmann J."/>
            <person name="Bryant D.A."/>
            <person name="Richardson P."/>
        </authorList>
    </citation>
    <scope>NUCLEOTIDE SEQUENCE [LARGE SCALE GENOMIC DNA]</scope>
    <source>
        <strain evidence="7">ATCC 35110 / GB-78</strain>
    </source>
</reference>
<dbReference type="EMBL" id="CP001100">
    <property type="protein sequence ID" value="ACF13197.1"/>
    <property type="molecule type" value="Genomic_DNA"/>
</dbReference>
<feature type="domain" description="Histidine kinase" evidence="5">
    <location>
        <begin position="304"/>
        <end position="556"/>
    </location>
</feature>
<accession>B3QW84</accession>
<dbReference type="Gene3D" id="3.30.565.10">
    <property type="entry name" value="Histidine kinase-like ATPase, C-terminal domain"/>
    <property type="match status" value="1"/>
</dbReference>
<proteinExistence type="predicted"/>
<dbReference type="Pfam" id="PF00512">
    <property type="entry name" value="HisKA"/>
    <property type="match status" value="1"/>
</dbReference>
<dbReference type="CDD" id="cd00082">
    <property type="entry name" value="HisKA"/>
    <property type="match status" value="1"/>
</dbReference>
<keyword evidence="4" id="KW-0812">Transmembrane</keyword>
<dbReference type="EC" id="2.7.13.3" evidence="2"/>
<name>B3QW84_CHLT3</name>